<evidence type="ECO:0000259" key="4">
    <source>
        <dbReference type="PROSITE" id="PS51194"/>
    </source>
</evidence>
<name>A0ABV5T7S8_9ACTN</name>
<dbReference type="Proteomes" id="UP001589610">
    <property type="component" value="Unassembled WGS sequence"/>
</dbReference>
<proteinExistence type="predicted"/>
<dbReference type="InterPro" id="IPR001650">
    <property type="entry name" value="Helicase_C-like"/>
</dbReference>
<keyword evidence="5" id="KW-0347">Helicase</keyword>
<dbReference type="Pfam" id="PF00176">
    <property type="entry name" value="SNF2-rel_dom"/>
    <property type="match status" value="1"/>
</dbReference>
<organism evidence="5 6">
    <name type="scientific">Streptosporangium vulgare</name>
    <dbReference type="NCBI Taxonomy" id="46190"/>
    <lineage>
        <taxon>Bacteria</taxon>
        <taxon>Bacillati</taxon>
        <taxon>Actinomycetota</taxon>
        <taxon>Actinomycetes</taxon>
        <taxon>Streptosporangiales</taxon>
        <taxon>Streptosporangiaceae</taxon>
        <taxon>Streptosporangium</taxon>
    </lineage>
</organism>
<dbReference type="InterPro" id="IPR027417">
    <property type="entry name" value="P-loop_NTPase"/>
</dbReference>
<gene>
    <name evidence="5" type="ORF">ACFFRH_06450</name>
</gene>
<sequence>MGDVEREDPASTPRQVRTLFQRAGRLQSHARTLLADDTRARTEARRALSSVRTRLAREELGAIPLTRLKDVTVGRLRIRALEQAGYQTILDILDTTPYALQLLPGVGVWNARQAHAAAGQIAKAVEETVALRIDVDEQDDETTALLIALNRLVNAGPDLPRASGAARRIEERLTPLLLAAQPARGWLRMLLAGQRGRRRAREAVARIEEVIAEANASETALLFSQTSVDLLRPPVSAIEAWVDFELRASEYYNLLAEIAATEPDRVASEGFLPDDISARVKAQDLDDTHRRVSLRGYQSFGARFALAQRRVILGDEMGLGKTIEAIAALAHLWACGERHFLVACPASVQLNWVREVETRSTLPAYSLRGGDRAAALAEWIRTGGVAVTTIDTLHRLEVPGDVTLGMLVIDEAHYVKNPAARRSQAVARWCGRTDRVLFMTGTPMENRVEEFRNLIGYLRPDLIPGLRNGDAAVGAVGAAGAAGAQSFRRAVAPVYLRRNQEDVLTELPDLVHVDEWEEFSPADLAAYREAVADGNFMAMRRAAYAVPETSAKLQRLLELVDEAAGNDLKVVVFSYFRDVVTAVHRALGGTGALGSPGSPGEPGDSGDPGGRVHGPISGDLGTARRQQVIDEFTAAPGHAVLLSQIQAGGIGVNLQAASVVIICEPQVKPTMESQAVARAHRMGQVRKVQVHRILTADSVDQRMLDILRGKAGLFDTYARRSDLAESTPDAVDISEQTLARQIVEEEQRRLATSRPSRA</sequence>
<dbReference type="RefSeq" id="WP_344745834.1">
    <property type="nucleotide sequence ID" value="NZ_BAAAWW010000077.1"/>
</dbReference>
<dbReference type="PROSITE" id="PS51194">
    <property type="entry name" value="HELICASE_CTER"/>
    <property type="match status" value="1"/>
</dbReference>
<dbReference type="InterPro" id="IPR000330">
    <property type="entry name" value="SNF2_N"/>
</dbReference>
<evidence type="ECO:0000256" key="1">
    <source>
        <dbReference type="ARBA" id="ARBA00022801"/>
    </source>
</evidence>
<dbReference type="EMBL" id="JBHMBS010000002">
    <property type="protein sequence ID" value="MFB9675122.1"/>
    <property type="molecule type" value="Genomic_DNA"/>
</dbReference>
<dbReference type="CDD" id="cd18793">
    <property type="entry name" value="SF2_C_SNF"/>
    <property type="match status" value="1"/>
</dbReference>
<dbReference type="Gene3D" id="3.40.50.300">
    <property type="entry name" value="P-loop containing nucleotide triphosphate hydrolases"/>
    <property type="match status" value="1"/>
</dbReference>
<keyword evidence="6" id="KW-1185">Reference proteome</keyword>
<dbReference type="Pfam" id="PF00271">
    <property type="entry name" value="Helicase_C"/>
    <property type="match status" value="1"/>
</dbReference>
<dbReference type="GO" id="GO:0004386">
    <property type="term" value="F:helicase activity"/>
    <property type="evidence" value="ECO:0007669"/>
    <property type="project" value="UniProtKB-KW"/>
</dbReference>
<dbReference type="SMART" id="SM00487">
    <property type="entry name" value="DEXDc"/>
    <property type="match status" value="1"/>
</dbReference>
<dbReference type="InterPro" id="IPR049730">
    <property type="entry name" value="SNF2/RAD54-like_C"/>
</dbReference>
<comment type="caution">
    <text evidence="5">The sequence shown here is derived from an EMBL/GenBank/DDBJ whole genome shotgun (WGS) entry which is preliminary data.</text>
</comment>
<evidence type="ECO:0000313" key="5">
    <source>
        <dbReference type="EMBL" id="MFB9675122.1"/>
    </source>
</evidence>
<evidence type="ECO:0000256" key="2">
    <source>
        <dbReference type="SAM" id="MobiDB-lite"/>
    </source>
</evidence>
<dbReference type="PROSITE" id="PS51192">
    <property type="entry name" value="HELICASE_ATP_BIND_1"/>
    <property type="match status" value="1"/>
</dbReference>
<dbReference type="GO" id="GO:0016787">
    <property type="term" value="F:hydrolase activity"/>
    <property type="evidence" value="ECO:0007669"/>
    <property type="project" value="UniProtKB-KW"/>
</dbReference>
<reference evidence="5 6" key="1">
    <citation type="submission" date="2024-09" db="EMBL/GenBank/DDBJ databases">
        <authorList>
            <person name="Sun Q."/>
            <person name="Mori K."/>
        </authorList>
    </citation>
    <scope>NUCLEOTIDE SEQUENCE [LARGE SCALE GENOMIC DNA]</scope>
    <source>
        <strain evidence="5 6">JCM 3028</strain>
    </source>
</reference>
<dbReference type="Gene3D" id="3.40.50.10810">
    <property type="entry name" value="Tandem AAA-ATPase domain"/>
    <property type="match status" value="1"/>
</dbReference>
<keyword evidence="1 5" id="KW-0378">Hydrolase</keyword>
<dbReference type="CDD" id="cd17919">
    <property type="entry name" value="DEXHc_Snf"/>
    <property type="match status" value="1"/>
</dbReference>
<dbReference type="InterPro" id="IPR014001">
    <property type="entry name" value="Helicase_ATP-bd"/>
</dbReference>
<dbReference type="SMART" id="SM00490">
    <property type="entry name" value="HELICc"/>
    <property type="match status" value="1"/>
</dbReference>
<feature type="domain" description="Helicase ATP-binding" evidence="3">
    <location>
        <begin position="302"/>
        <end position="461"/>
    </location>
</feature>
<dbReference type="InterPro" id="IPR038718">
    <property type="entry name" value="SNF2-like_sf"/>
</dbReference>
<dbReference type="PANTHER" id="PTHR10799">
    <property type="entry name" value="SNF2/RAD54 HELICASE FAMILY"/>
    <property type="match status" value="1"/>
</dbReference>
<feature type="domain" description="Helicase C-terminal" evidence="4">
    <location>
        <begin position="552"/>
        <end position="724"/>
    </location>
</feature>
<evidence type="ECO:0000313" key="6">
    <source>
        <dbReference type="Proteomes" id="UP001589610"/>
    </source>
</evidence>
<protein>
    <submittedName>
        <fullName evidence="5">DEAD/DEAH box helicase</fullName>
        <ecNumber evidence="5">3.6.4.-</ecNumber>
    </submittedName>
</protein>
<keyword evidence="5" id="KW-0547">Nucleotide-binding</keyword>
<feature type="region of interest" description="Disordered" evidence="2">
    <location>
        <begin position="590"/>
        <end position="618"/>
    </location>
</feature>
<accession>A0ABV5T7S8</accession>
<dbReference type="SUPFAM" id="SSF52540">
    <property type="entry name" value="P-loop containing nucleoside triphosphate hydrolases"/>
    <property type="match status" value="2"/>
</dbReference>
<keyword evidence="5" id="KW-0067">ATP-binding</keyword>
<evidence type="ECO:0000259" key="3">
    <source>
        <dbReference type="PROSITE" id="PS51192"/>
    </source>
</evidence>
<dbReference type="EC" id="3.6.4.-" evidence="5"/>